<feature type="chain" id="PRO_5016466800" evidence="2">
    <location>
        <begin position="28"/>
        <end position="339"/>
    </location>
</feature>
<feature type="domain" description="BD-FAE-like" evidence="3">
    <location>
        <begin position="76"/>
        <end position="181"/>
    </location>
</feature>
<feature type="signal peptide" evidence="2">
    <location>
        <begin position="1"/>
        <end position="27"/>
    </location>
</feature>
<evidence type="ECO:0000259" key="3">
    <source>
        <dbReference type="Pfam" id="PF20434"/>
    </source>
</evidence>
<organism evidence="4 5">
    <name type="scientific">Larkinella arboricola</name>
    <dbReference type="NCBI Taxonomy" id="643671"/>
    <lineage>
        <taxon>Bacteria</taxon>
        <taxon>Pseudomonadati</taxon>
        <taxon>Bacteroidota</taxon>
        <taxon>Cytophagia</taxon>
        <taxon>Cytophagales</taxon>
        <taxon>Spirosomataceae</taxon>
        <taxon>Larkinella</taxon>
    </lineage>
</organism>
<dbReference type="SUPFAM" id="SSF53474">
    <property type="entry name" value="alpha/beta-Hydrolases"/>
    <property type="match status" value="1"/>
</dbReference>
<protein>
    <submittedName>
        <fullName evidence="4">Carboxylesterase family protein</fullName>
    </submittedName>
</protein>
<dbReference type="RefSeq" id="WP_111630767.1">
    <property type="nucleotide sequence ID" value="NZ_QLMC01000006.1"/>
</dbReference>
<keyword evidence="5" id="KW-1185">Reference proteome</keyword>
<dbReference type="PANTHER" id="PTHR48081">
    <property type="entry name" value="AB HYDROLASE SUPERFAMILY PROTEIN C4A8.06C"/>
    <property type="match status" value="1"/>
</dbReference>
<dbReference type="AlphaFoldDB" id="A0A327WNY8"/>
<reference evidence="4 5" key="1">
    <citation type="submission" date="2018-06" db="EMBL/GenBank/DDBJ databases">
        <title>Genomic Encyclopedia of Archaeal and Bacterial Type Strains, Phase II (KMG-II): from individual species to whole genera.</title>
        <authorList>
            <person name="Goeker M."/>
        </authorList>
    </citation>
    <scope>NUCLEOTIDE SEQUENCE [LARGE SCALE GENOMIC DNA]</scope>
    <source>
        <strain evidence="4 5">DSM 21851</strain>
    </source>
</reference>
<proteinExistence type="predicted"/>
<keyword evidence="1" id="KW-0378">Hydrolase</keyword>
<sequence length="339" mass="37431">MLTTCHSNPALQLLGLMCFLFLGNAWDAFPQTVPLGIDSLRHLDPISTAARKQSFTYATKDSTPLMLDVYRTGDSLTAGKKPCVLFVFGGAFIAGRRDDSLYNNYFNSLLAHDYVVISMSYRLGLKGVKNLSKYNIAPLQKAIAMAVEDVYDATAWIIDHAGQLGLDPDRIILSGSSSGAITVLEAEYGRRNNKPSAQNLPVGFNYAGIVAFSGAIFSVDGAVKFKVPPAPTLLFHGTADKMVPYEQVRFLNRGLFGSSSLARTFKANGYPYYIYRAEGLGHEVSVLPMIDHLPIILDFLNQFVVQRKPYQVDVSFKDPTIKPMMLLTPKELFKKLQPN</sequence>
<dbReference type="InterPro" id="IPR050300">
    <property type="entry name" value="GDXG_lipolytic_enzyme"/>
</dbReference>
<dbReference type="EMBL" id="QLMC01000006">
    <property type="protein sequence ID" value="RAJ93244.1"/>
    <property type="molecule type" value="Genomic_DNA"/>
</dbReference>
<evidence type="ECO:0000256" key="1">
    <source>
        <dbReference type="ARBA" id="ARBA00022801"/>
    </source>
</evidence>
<dbReference type="GO" id="GO:0016787">
    <property type="term" value="F:hydrolase activity"/>
    <property type="evidence" value="ECO:0007669"/>
    <property type="project" value="UniProtKB-KW"/>
</dbReference>
<dbReference type="InterPro" id="IPR029058">
    <property type="entry name" value="AB_hydrolase_fold"/>
</dbReference>
<dbReference type="PANTHER" id="PTHR48081:SF8">
    <property type="entry name" value="ALPHA_BETA HYDROLASE FOLD-3 DOMAIN-CONTAINING PROTEIN-RELATED"/>
    <property type="match status" value="1"/>
</dbReference>
<keyword evidence="2" id="KW-0732">Signal</keyword>
<dbReference type="OrthoDB" id="9777975at2"/>
<comment type="caution">
    <text evidence="4">The sequence shown here is derived from an EMBL/GenBank/DDBJ whole genome shotgun (WGS) entry which is preliminary data.</text>
</comment>
<evidence type="ECO:0000313" key="5">
    <source>
        <dbReference type="Proteomes" id="UP000248790"/>
    </source>
</evidence>
<name>A0A327WNY8_LARAB</name>
<evidence type="ECO:0000256" key="2">
    <source>
        <dbReference type="SAM" id="SignalP"/>
    </source>
</evidence>
<gene>
    <name evidence="4" type="ORF">LX87_04756</name>
</gene>
<evidence type="ECO:0000313" key="4">
    <source>
        <dbReference type="EMBL" id="RAJ93244.1"/>
    </source>
</evidence>
<dbReference type="Proteomes" id="UP000248790">
    <property type="component" value="Unassembled WGS sequence"/>
</dbReference>
<dbReference type="Pfam" id="PF20434">
    <property type="entry name" value="BD-FAE"/>
    <property type="match status" value="1"/>
</dbReference>
<dbReference type="InterPro" id="IPR049492">
    <property type="entry name" value="BD-FAE-like_dom"/>
</dbReference>
<accession>A0A327WNY8</accession>
<dbReference type="Gene3D" id="3.40.50.1820">
    <property type="entry name" value="alpha/beta hydrolase"/>
    <property type="match status" value="1"/>
</dbReference>